<sequence>MQPRGNLVIHVYWADIVPGTPWWAGPVTRERPRTVYWQPLSELVERRVNAEVDTFGWGSDVLVEMTVPSRLIPDIAVMPGFAVVQLALPDALNRSRNVELVVAALEDGVHTAVQRVARRLGAGYSRVEAEPRSLEHPLRLSTLAGRFAGTIALVSPRTSSDEFMASLPAEEVQWEGHEGWRIVRATREPAGRPVSDVDFSAVDVPVLLDNLSADPGVALVVVGKELERLIGWLPTGLAGRVSVMGRDDGCWWAAIS</sequence>
<dbReference type="Proteomes" id="UP000246005">
    <property type="component" value="Unassembled WGS sequence"/>
</dbReference>
<dbReference type="AlphaFoldDB" id="A0A316IFU1"/>
<dbReference type="EMBL" id="QGHB01000001">
    <property type="protein sequence ID" value="PWK91580.1"/>
    <property type="molecule type" value="Genomic_DNA"/>
</dbReference>
<name>A0A316IFU1_9PSEU</name>
<proteinExistence type="predicted"/>
<gene>
    <name evidence="1" type="ORF">C8D88_1011618</name>
</gene>
<evidence type="ECO:0000313" key="1">
    <source>
        <dbReference type="EMBL" id="PWK91580.1"/>
    </source>
</evidence>
<organism evidence="1 2">
    <name type="scientific">Lentzea atacamensis</name>
    <dbReference type="NCBI Taxonomy" id="531938"/>
    <lineage>
        <taxon>Bacteria</taxon>
        <taxon>Bacillati</taxon>
        <taxon>Actinomycetota</taxon>
        <taxon>Actinomycetes</taxon>
        <taxon>Pseudonocardiales</taxon>
        <taxon>Pseudonocardiaceae</taxon>
        <taxon>Lentzea</taxon>
    </lineage>
</organism>
<reference evidence="1 2" key="1">
    <citation type="submission" date="2018-05" db="EMBL/GenBank/DDBJ databases">
        <title>Genomic Encyclopedia of Type Strains, Phase IV (KMG-IV): sequencing the most valuable type-strain genomes for metagenomic binning, comparative biology and taxonomic classification.</title>
        <authorList>
            <person name="Goeker M."/>
        </authorList>
    </citation>
    <scope>NUCLEOTIDE SEQUENCE [LARGE SCALE GENOMIC DNA]</scope>
    <source>
        <strain evidence="1 2">DSM 45480</strain>
    </source>
</reference>
<accession>A0A316IFU1</accession>
<protein>
    <submittedName>
        <fullName evidence="1">Uncharacterized protein</fullName>
    </submittedName>
</protein>
<evidence type="ECO:0000313" key="2">
    <source>
        <dbReference type="Proteomes" id="UP000246005"/>
    </source>
</evidence>
<comment type="caution">
    <text evidence="1">The sequence shown here is derived from an EMBL/GenBank/DDBJ whole genome shotgun (WGS) entry which is preliminary data.</text>
</comment>